<proteinExistence type="predicted"/>
<dbReference type="AlphaFoldDB" id="A0A5J5F9Q1"/>
<evidence type="ECO:0000313" key="2">
    <source>
        <dbReference type="Proteomes" id="UP000326924"/>
    </source>
</evidence>
<dbReference type="InParanoid" id="A0A5J5F9Q1"/>
<organism evidence="1 2">
    <name type="scientific">Sphaerosporella brunnea</name>
    <dbReference type="NCBI Taxonomy" id="1250544"/>
    <lineage>
        <taxon>Eukaryota</taxon>
        <taxon>Fungi</taxon>
        <taxon>Dikarya</taxon>
        <taxon>Ascomycota</taxon>
        <taxon>Pezizomycotina</taxon>
        <taxon>Pezizomycetes</taxon>
        <taxon>Pezizales</taxon>
        <taxon>Pyronemataceae</taxon>
        <taxon>Sphaerosporella</taxon>
    </lineage>
</organism>
<name>A0A5J5F9Q1_9PEZI</name>
<sequence>MLRHFGKMKKRRHCPFRARHPRSRWSWGSSHSRAGNRLWSAAQHRRPESFSAVSGRPGCILTKAASIWCSCSAVTVCTVGRRWLRRLPGMRDHPSAARLGTPIAAAAAVRGYGSIVASATAPTMENHQAQDYPRNRAERLGWEKTGCSCVFWRFLWWKWERFRGERPGRRQLL</sequence>
<evidence type="ECO:0000313" key="1">
    <source>
        <dbReference type="EMBL" id="KAA8913710.1"/>
    </source>
</evidence>
<gene>
    <name evidence="1" type="ORF">FN846DRAFT_56752</name>
</gene>
<accession>A0A5J5F9Q1</accession>
<comment type="caution">
    <text evidence="1">The sequence shown here is derived from an EMBL/GenBank/DDBJ whole genome shotgun (WGS) entry which is preliminary data.</text>
</comment>
<dbReference type="EMBL" id="VXIS01000012">
    <property type="protein sequence ID" value="KAA8913710.1"/>
    <property type="molecule type" value="Genomic_DNA"/>
</dbReference>
<keyword evidence="2" id="KW-1185">Reference proteome</keyword>
<reference evidence="1 2" key="1">
    <citation type="submission" date="2019-09" db="EMBL/GenBank/DDBJ databases">
        <title>Draft genome of the ectomycorrhizal ascomycete Sphaerosporella brunnea.</title>
        <authorList>
            <consortium name="DOE Joint Genome Institute"/>
            <person name="Benucci G.M."/>
            <person name="Marozzi G."/>
            <person name="Antonielli L."/>
            <person name="Sanchez S."/>
            <person name="Marco P."/>
            <person name="Wang X."/>
            <person name="Falini L.B."/>
            <person name="Barry K."/>
            <person name="Haridas S."/>
            <person name="Lipzen A."/>
            <person name="Labutti K."/>
            <person name="Grigoriev I.V."/>
            <person name="Murat C."/>
            <person name="Martin F."/>
            <person name="Albertini E."/>
            <person name="Donnini D."/>
            <person name="Bonito G."/>
        </authorList>
    </citation>
    <scope>NUCLEOTIDE SEQUENCE [LARGE SCALE GENOMIC DNA]</scope>
    <source>
        <strain evidence="1 2">Sb_GMNB300</strain>
    </source>
</reference>
<dbReference type="Proteomes" id="UP000326924">
    <property type="component" value="Unassembled WGS sequence"/>
</dbReference>
<protein>
    <submittedName>
        <fullName evidence="1">Uncharacterized protein</fullName>
    </submittedName>
</protein>